<dbReference type="Proteomes" id="UP000050349">
    <property type="component" value="Unassembled WGS sequence"/>
</dbReference>
<proteinExistence type="predicted"/>
<dbReference type="PATRIC" id="fig|294.162.peg.5618"/>
<organism evidence="1 2">
    <name type="scientific">Pseudomonas fluorescens</name>
    <dbReference type="NCBI Taxonomy" id="294"/>
    <lineage>
        <taxon>Bacteria</taxon>
        <taxon>Pseudomonadati</taxon>
        <taxon>Pseudomonadota</taxon>
        <taxon>Gammaproteobacteria</taxon>
        <taxon>Pseudomonadales</taxon>
        <taxon>Pseudomonadaceae</taxon>
        <taxon>Pseudomonas</taxon>
    </lineage>
</organism>
<dbReference type="EMBL" id="LJXB01000092">
    <property type="protein sequence ID" value="KPU53022.1"/>
    <property type="molecule type" value="Genomic_DNA"/>
</dbReference>
<name>A0A0P8WJT6_PSEFL</name>
<sequence length="122" mass="13573">MDAFDDLMLGYALKKLTGVFEEIMEVSKSTASDKATCVLSIGQSKSAKKIPVWLGRLRVSTPYQVTHVLIDQMHVSRKLNRDLRFAAQAALLEALIEDGLAMHIASYSVAVVENRLKCFSDR</sequence>
<gene>
    <name evidence="1" type="ORF">AN403_670</name>
</gene>
<comment type="caution">
    <text evidence="1">The sequence shown here is derived from an EMBL/GenBank/DDBJ whole genome shotgun (WGS) entry which is preliminary data.</text>
</comment>
<dbReference type="OrthoDB" id="6888920at2"/>
<reference evidence="1 2" key="1">
    <citation type="submission" date="2015-09" db="EMBL/GenBank/DDBJ databases">
        <authorList>
            <person name="Jackson K.R."/>
            <person name="Lunt B.L."/>
            <person name="Fisher J.N.B."/>
            <person name="Gardner A.V."/>
            <person name="Bailey M.E."/>
            <person name="Deus L.M."/>
            <person name="Earl A.S."/>
            <person name="Gibby P.D."/>
            <person name="Hartmann K.A."/>
            <person name="Liu J.E."/>
            <person name="Manci A.M."/>
            <person name="Nielsen D.A."/>
            <person name="Solomon M.B."/>
            <person name="Breakwell D.P."/>
            <person name="Burnett S.H."/>
            <person name="Grose J.H."/>
        </authorList>
    </citation>
    <scope>NUCLEOTIDE SEQUENCE [LARGE SCALE GENOMIC DNA]</scope>
    <source>
        <strain evidence="1 2">S613</strain>
    </source>
</reference>
<protein>
    <submittedName>
        <fullName evidence="1">Uncharacterized protein</fullName>
    </submittedName>
</protein>
<dbReference type="AlphaFoldDB" id="A0A0P8WJT6"/>
<evidence type="ECO:0000313" key="1">
    <source>
        <dbReference type="EMBL" id="KPU53022.1"/>
    </source>
</evidence>
<evidence type="ECO:0000313" key="2">
    <source>
        <dbReference type="Proteomes" id="UP000050349"/>
    </source>
</evidence>
<accession>A0A0P8WJT6</accession>